<reference evidence="7" key="2">
    <citation type="submission" date="2022-06" db="UniProtKB">
        <authorList>
            <consortium name="EnsemblMetazoa"/>
        </authorList>
    </citation>
    <scope>IDENTIFICATION</scope>
    <source>
        <strain evidence="7">PS312</strain>
    </source>
</reference>
<evidence type="ECO:0000256" key="4">
    <source>
        <dbReference type="ARBA" id="ARBA00035200"/>
    </source>
</evidence>
<dbReference type="GO" id="GO:0003735">
    <property type="term" value="F:structural constituent of ribosome"/>
    <property type="evidence" value="ECO:0000318"/>
    <property type="project" value="GO_Central"/>
</dbReference>
<evidence type="ECO:0000256" key="2">
    <source>
        <dbReference type="ARBA" id="ARBA00022980"/>
    </source>
</evidence>
<evidence type="ECO:0000256" key="3">
    <source>
        <dbReference type="ARBA" id="ARBA00023274"/>
    </source>
</evidence>
<dbReference type="EnsemblMetazoa" id="PPA34532.1">
    <property type="protein sequence ID" value="PPA34532.1"/>
    <property type="gene ID" value="WBGene00272901"/>
</dbReference>
<accession>A0A8R1UKH8</accession>
<keyword evidence="2" id="KW-0689">Ribosomal protein</keyword>
<evidence type="ECO:0000313" key="7">
    <source>
        <dbReference type="EnsemblMetazoa" id="PPA34532.1"/>
    </source>
</evidence>
<dbReference type="Proteomes" id="UP000005239">
    <property type="component" value="Unassembled WGS sequence"/>
</dbReference>
<comment type="similarity">
    <text evidence="1">Belongs to the universal ribosomal protein uL15 family.</text>
</comment>
<organism evidence="7 8">
    <name type="scientific">Pristionchus pacificus</name>
    <name type="common">Parasitic nematode worm</name>
    <dbReference type="NCBI Taxonomy" id="54126"/>
    <lineage>
        <taxon>Eukaryota</taxon>
        <taxon>Metazoa</taxon>
        <taxon>Ecdysozoa</taxon>
        <taxon>Nematoda</taxon>
        <taxon>Chromadorea</taxon>
        <taxon>Rhabditida</taxon>
        <taxon>Rhabditina</taxon>
        <taxon>Diplogasteromorpha</taxon>
        <taxon>Diplogasteroidea</taxon>
        <taxon>Neodiplogasteridae</taxon>
        <taxon>Pristionchus</taxon>
    </lineage>
</organism>
<dbReference type="Pfam" id="PF00828">
    <property type="entry name" value="Ribosomal_L27A"/>
    <property type="match status" value="1"/>
</dbReference>
<name>A0A2A6C8C0_PRIPA</name>
<evidence type="ECO:0000259" key="6">
    <source>
        <dbReference type="Pfam" id="PF00828"/>
    </source>
</evidence>
<dbReference type="InterPro" id="IPR036227">
    <property type="entry name" value="Ribosomal_uL15/eL18_sf"/>
</dbReference>
<dbReference type="FunFam" id="3.100.10.10:FF:000014">
    <property type="entry name" value="Ribosomal protein"/>
    <property type="match status" value="1"/>
</dbReference>
<dbReference type="SUPFAM" id="SSF52080">
    <property type="entry name" value="Ribosomal proteins L15p and L18e"/>
    <property type="match status" value="1"/>
</dbReference>
<gene>
    <name evidence="7" type="primary">WBGene00272901</name>
</gene>
<protein>
    <recommendedName>
        <fullName evidence="4">Large ribosomal subunit protein uL15</fullName>
    </recommendedName>
    <alternativeName>
        <fullName evidence="5">60S ribosomal protein L27a</fullName>
    </alternativeName>
</protein>
<dbReference type="OrthoDB" id="61900at2759"/>
<dbReference type="PANTHER" id="PTHR11721">
    <property type="entry name" value="60S RIBOSOMAL PROTEIN L27A"/>
    <property type="match status" value="1"/>
</dbReference>
<dbReference type="InterPro" id="IPR021131">
    <property type="entry name" value="Ribosomal_uL15/eL18"/>
</dbReference>
<dbReference type="AlphaFoldDB" id="A0A2A6C8C0"/>
<reference evidence="8" key="1">
    <citation type="journal article" date="2008" name="Nat. Genet.">
        <title>The Pristionchus pacificus genome provides a unique perspective on nematode lifestyle and parasitism.</title>
        <authorList>
            <person name="Dieterich C."/>
            <person name="Clifton S.W."/>
            <person name="Schuster L.N."/>
            <person name="Chinwalla A."/>
            <person name="Delehaunty K."/>
            <person name="Dinkelacker I."/>
            <person name="Fulton L."/>
            <person name="Fulton R."/>
            <person name="Godfrey J."/>
            <person name="Minx P."/>
            <person name="Mitreva M."/>
            <person name="Roeseler W."/>
            <person name="Tian H."/>
            <person name="Witte H."/>
            <person name="Yang S.P."/>
            <person name="Wilson R.K."/>
            <person name="Sommer R.J."/>
        </authorList>
    </citation>
    <scope>NUCLEOTIDE SEQUENCE [LARGE SCALE GENOMIC DNA]</scope>
    <source>
        <strain evidence="8">PS312</strain>
    </source>
</reference>
<evidence type="ECO:0000256" key="1">
    <source>
        <dbReference type="ARBA" id="ARBA00007320"/>
    </source>
</evidence>
<evidence type="ECO:0000313" key="8">
    <source>
        <dbReference type="Proteomes" id="UP000005239"/>
    </source>
</evidence>
<feature type="domain" description="Large ribosomal subunit protein uL15/eL18" evidence="6">
    <location>
        <begin position="142"/>
        <end position="165"/>
    </location>
</feature>
<dbReference type="PANTHER" id="PTHR11721:SF3">
    <property type="entry name" value="LARGE RIBOSOMAL SUBUNIT PROTEIN UL15"/>
    <property type="match status" value="1"/>
</dbReference>
<accession>A0A2A6C8C0</accession>
<keyword evidence="3" id="KW-0687">Ribonucleoprotein</keyword>
<dbReference type="Gene3D" id="3.100.10.10">
    <property type="match status" value="1"/>
</dbReference>
<dbReference type="GO" id="GO:0022625">
    <property type="term" value="C:cytosolic large ribosomal subunit"/>
    <property type="evidence" value="ECO:0000318"/>
    <property type="project" value="GO_Central"/>
</dbReference>
<sequence>MRLKSRARSIRAHHQRNLNTYLRKHALLPVLTNRAIDLGQMVGIRSGQHTQTSADIVDNRVLEPGDTEVKPLFLQFLGQAADSVGHDGANKMSTIEEQPCVYASLVLQDDDFERSFFAHSIQTSASMMLTDGYYLTLRQLLVIVKAKFFSHSAEQKIKAAGGTCVLVAKGTITCADSARKLSFEKSRDQHVYKIISTITGVDAFRIAAFLEVGSP</sequence>
<proteinExistence type="inferred from homology"/>
<evidence type="ECO:0000256" key="5">
    <source>
        <dbReference type="ARBA" id="ARBA00035527"/>
    </source>
</evidence>
<keyword evidence="8" id="KW-1185">Reference proteome</keyword>